<reference evidence="1 2" key="1">
    <citation type="journal article" date="2022" name="DNA Res.">
        <title>Chromosomal-level genome assembly of the orchid tree Bauhinia variegata (Leguminosae; Cercidoideae) supports the allotetraploid origin hypothesis of Bauhinia.</title>
        <authorList>
            <person name="Zhong Y."/>
            <person name="Chen Y."/>
            <person name="Zheng D."/>
            <person name="Pang J."/>
            <person name="Liu Y."/>
            <person name="Luo S."/>
            <person name="Meng S."/>
            <person name="Qian L."/>
            <person name="Wei D."/>
            <person name="Dai S."/>
            <person name="Zhou R."/>
        </authorList>
    </citation>
    <scope>NUCLEOTIDE SEQUENCE [LARGE SCALE GENOMIC DNA]</scope>
    <source>
        <strain evidence="1">BV-YZ2020</strain>
    </source>
</reference>
<proteinExistence type="predicted"/>
<sequence length="266" mass="28799">MMIQPSAFSRVVTCSSLFLESPEDGKQPARSGVGDDSLLAKVSDDQCSTTSSTTSSIGRNSDLSSERSMGDEDCGENEAQSTYKGPLDMMDSLEEVLPIRRGISKFYNGKSKSFTSLADASSCKEIAKPENGYTRRRRNLMAFNHVWDKNRNFPLRSNSGGISKRTISSSRSALALAFAIDRSDSSRSLSEDSNSSSNSRSPPPLPPLHPRSRMSATSAGPSSPHQQNFSAWCSFSLADLQHCATAATVKMPSCCLRNDTAQTKLT</sequence>
<name>A0ACB9NL94_BAUVA</name>
<organism evidence="1 2">
    <name type="scientific">Bauhinia variegata</name>
    <name type="common">Purple orchid tree</name>
    <name type="synonym">Phanera variegata</name>
    <dbReference type="NCBI Taxonomy" id="167791"/>
    <lineage>
        <taxon>Eukaryota</taxon>
        <taxon>Viridiplantae</taxon>
        <taxon>Streptophyta</taxon>
        <taxon>Embryophyta</taxon>
        <taxon>Tracheophyta</taxon>
        <taxon>Spermatophyta</taxon>
        <taxon>Magnoliopsida</taxon>
        <taxon>eudicotyledons</taxon>
        <taxon>Gunneridae</taxon>
        <taxon>Pentapetalae</taxon>
        <taxon>rosids</taxon>
        <taxon>fabids</taxon>
        <taxon>Fabales</taxon>
        <taxon>Fabaceae</taxon>
        <taxon>Cercidoideae</taxon>
        <taxon>Cercideae</taxon>
        <taxon>Bauhiniinae</taxon>
        <taxon>Bauhinia</taxon>
    </lineage>
</organism>
<gene>
    <name evidence="1" type="ORF">L6164_015639</name>
</gene>
<evidence type="ECO:0000313" key="1">
    <source>
        <dbReference type="EMBL" id="KAI4337193.1"/>
    </source>
</evidence>
<dbReference type="EMBL" id="CM039431">
    <property type="protein sequence ID" value="KAI4337193.1"/>
    <property type="molecule type" value="Genomic_DNA"/>
</dbReference>
<comment type="caution">
    <text evidence="1">The sequence shown here is derived from an EMBL/GenBank/DDBJ whole genome shotgun (WGS) entry which is preliminary data.</text>
</comment>
<keyword evidence="2" id="KW-1185">Reference proteome</keyword>
<protein>
    <submittedName>
        <fullName evidence="1">Uncharacterized protein</fullName>
    </submittedName>
</protein>
<accession>A0ACB9NL94</accession>
<evidence type="ECO:0000313" key="2">
    <source>
        <dbReference type="Proteomes" id="UP000828941"/>
    </source>
</evidence>
<dbReference type="Proteomes" id="UP000828941">
    <property type="component" value="Chromosome 6"/>
</dbReference>